<dbReference type="Pfam" id="PF01650">
    <property type="entry name" value="Peptidase_C13"/>
    <property type="match status" value="1"/>
</dbReference>
<comment type="caution">
    <text evidence="3">The sequence shown here is derived from an EMBL/GenBank/DDBJ whole genome shotgun (WGS) entry which is preliminary data.</text>
</comment>
<evidence type="ECO:0000256" key="2">
    <source>
        <dbReference type="SAM" id="MobiDB-lite"/>
    </source>
</evidence>
<organism evidence="3 4">
    <name type="scientific">Pseudomonas aestuarii</name>
    <dbReference type="NCBI Taxonomy" id="3018340"/>
    <lineage>
        <taxon>Bacteria</taxon>
        <taxon>Pseudomonadati</taxon>
        <taxon>Pseudomonadota</taxon>
        <taxon>Gammaproteobacteria</taxon>
        <taxon>Pseudomonadales</taxon>
        <taxon>Pseudomonadaceae</taxon>
        <taxon>Pseudomonas</taxon>
    </lineage>
</organism>
<protein>
    <submittedName>
        <fullName evidence="3">C13 family peptidase</fullName>
    </submittedName>
</protein>
<evidence type="ECO:0000313" key="3">
    <source>
        <dbReference type="EMBL" id="MDA7088125.1"/>
    </source>
</evidence>
<dbReference type="InterPro" id="IPR029030">
    <property type="entry name" value="Caspase-like_dom_sf"/>
</dbReference>
<dbReference type="PROSITE" id="PS51257">
    <property type="entry name" value="PROKAR_LIPOPROTEIN"/>
    <property type="match status" value="1"/>
</dbReference>
<dbReference type="Proteomes" id="UP001212042">
    <property type="component" value="Unassembled WGS sequence"/>
</dbReference>
<dbReference type="EMBL" id="JAQJZJ010000008">
    <property type="protein sequence ID" value="MDA7088125.1"/>
    <property type="molecule type" value="Genomic_DNA"/>
</dbReference>
<dbReference type="InterPro" id="IPR003409">
    <property type="entry name" value="MORN"/>
</dbReference>
<reference evidence="3 4" key="1">
    <citation type="submission" date="2023-01" db="EMBL/GenBank/DDBJ databases">
        <title>Pseudomonas SA3-5T sp. nov., isolated from tidal flat sediment.</title>
        <authorList>
            <person name="Kim H.S."/>
            <person name="Kim J.-S."/>
            <person name="Suh M.K."/>
            <person name="Eom M.K."/>
            <person name="Lee J.-S."/>
        </authorList>
    </citation>
    <scope>NUCLEOTIDE SEQUENCE [LARGE SCALE GENOMIC DNA]</scope>
    <source>
        <strain evidence="3 4">SA3-5</strain>
    </source>
</reference>
<dbReference type="SUPFAM" id="SSF82185">
    <property type="entry name" value="Histone H3 K4-specific methyltransferase SET7/9 N-terminal domain"/>
    <property type="match status" value="3"/>
</dbReference>
<dbReference type="Pfam" id="PF02493">
    <property type="entry name" value="MORN"/>
    <property type="match status" value="11"/>
</dbReference>
<name>A0ABT4XIV1_9PSED</name>
<accession>A0ABT4XIV1</accession>
<dbReference type="PANTHER" id="PTHR23084">
    <property type="entry name" value="PHOSPHATIDYLINOSITOL-4-PHOSPHATE 5-KINASE RELATED"/>
    <property type="match status" value="1"/>
</dbReference>
<dbReference type="PANTHER" id="PTHR23084:SF263">
    <property type="entry name" value="MORN REPEAT-CONTAINING PROTEIN 1"/>
    <property type="match status" value="1"/>
</dbReference>
<dbReference type="RefSeq" id="WP_271348986.1">
    <property type="nucleotide sequence ID" value="NZ_JAQJZJ010000008.1"/>
</dbReference>
<sequence>MHRLANLAPLSLALLLAACGDGEPLLPADATLPDGARYRGEVIDGLLQGPGRLDYRNGGWFVGTFKDGQWQGPGEWQGANGEHYVGEFEQGAFHGQGTLHYPDGGSYQGGFAAGRFAGEGTLQQDGLVYRGTFKNDLFDGLGTLERADGSSFHGQFRKGVAHGQGVRHDEYGNQFSGQFDQGQLQGPGSFKNTDGDLYSGDFRDNQFHGKGRYQSVEDEVWSGQFVEGALNGAGEFQGADGERYRGEFRDWRYHGQGRLQLADGSLYEGHFENGEYSGNGTLTLASGDQQSGTWLHGQRLRDEQGRMLPDPLELGLLIQGRLLDEAIAELPASTPAIELYALTLAGDGEQSVFLREADYVAKLLGERFAAYGRITLTNHRDHFADRPLATRESLTRAVQALAERSGPEDLIFIYLTSHGSRRHELSLDQPRLQLSDLPASELAALLQPLHARHKVVVISACYSGGFIPPLQDDQTLVMTAARADRVSFGCSEDNDFTYFGRALFAEALNETDDLQRAFELAKAKVAEREQAEGFEASEPQIWPAKAVLRHWRALREQQARQALRAAPGDDSAARPAPPIEQSNQRSTQ</sequence>
<keyword evidence="1" id="KW-0677">Repeat</keyword>
<dbReference type="SMART" id="SM00698">
    <property type="entry name" value="MORN"/>
    <property type="match status" value="10"/>
</dbReference>
<evidence type="ECO:0000256" key="1">
    <source>
        <dbReference type="ARBA" id="ARBA00022737"/>
    </source>
</evidence>
<feature type="region of interest" description="Disordered" evidence="2">
    <location>
        <begin position="171"/>
        <end position="197"/>
    </location>
</feature>
<dbReference type="InterPro" id="IPR001096">
    <property type="entry name" value="Peptidase_C13"/>
</dbReference>
<evidence type="ECO:0000313" key="4">
    <source>
        <dbReference type="Proteomes" id="UP001212042"/>
    </source>
</evidence>
<feature type="region of interest" description="Disordered" evidence="2">
    <location>
        <begin position="558"/>
        <end position="588"/>
    </location>
</feature>
<feature type="compositionally biased region" description="Polar residues" evidence="2">
    <location>
        <begin position="173"/>
        <end position="192"/>
    </location>
</feature>
<dbReference type="Gene3D" id="2.20.110.10">
    <property type="entry name" value="Histone H3 K4-specific methyltransferase SET7/9 N-terminal domain"/>
    <property type="match status" value="4"/>
</dbReference>
<dbReference type="SUPFAM" id="SSF52129">
    <property type="entry name" value="Caspase-like"/>
    <property type="match status" value="1"/>
</dbReference>
<keyword evidence="4" id="KW-1185">Reference proteome</keyword>
<proteinExistence type="predicted"/>
<dbReference type="Gene3D" id="3.40.50.1460">
    <property type="match status" value="1"/>
</dbReference>
<gene>
    <name evidence="3" type="ORF">PH586_17185</name>
</gene>